<feature type="transmembrane region" description="Helical" evidence="9">
    <location>
        <begin position="76"/>
        <end position="100"/>
    </location>
</feature>
<dbReference type="Gene3D" id="1.20.1280.290">
    <property type="match status" value="2"/>
</dbReference>
<name>A0AAV5TA14_9BILA</name>
<dbReference type="GO" id="GO:0012505">
    <property type="term" value="C:endomembrane system"/>
    <property type="evidence" value="ECO:0007669"/>
    <property type="project" value="UniProtKB-SubCell"/>
</dbReference>
<feature type="transmembrane region" description="Helical" evidence="9">
    <location>
        <begin position="194"/>
        <end position="215"/>
    </location>
</feature>
<evidence type="ECO:0000256" key="5">
    <source>
        <dbReference type="ARBA" id="ARBA00022692"/>
    </source>
</evidence>
<dbReference type="InterPro" id="IPR004316">
    <property type="entry name" value="SWEET_rpt"/>
</dbReference>
<keyword evidence="11" id="KW-1185">Reference proteome</keyword>
<keyword evidence="4 9" id="KW-0762">Sugar transport</keyword>
<dbReference type="PANTHER" id="PTHR10791:SF245">
    <property type="entry name" value="SUGAR TRANSPORTER SWEET"/>
    <property type="match status" value="1"/>
</dbReference>
<dbReference type="PANTHER" id="PTHR10791">
    <property type="entry name" value="RAG1-ACTIVATING PROTEIN 1"/>
    <property type="match status" value="1"/>
</dbReference>
<feature type="transmembrane region" description="Helical" evidence="9">
    <location>
        <begin position="106"/>
        <end position="126"/>
    </location>
</feature>
<evidence type="ECO:0000256" key="8">
    <source>
        <dbReference type="ARBA" id="ARBA00023136"/>
    </source>
</evidence>
<comment type="caution">
    <text evidence="10">The sequence shown here is derived from an EMBL/GenBank/DDBJ whole genome shotgun (WGS) entry which is preliminary data.</text>
</comment>
<feature type="non-terminal residue" evidence="10">
    <location>
        <position position="237"/>
    </location>
</feature>
<comment type="caution">
    <text evidence="9">Lacks conserved residue(s) required for the propagation of feature annotation.</text>
</comment>
<keyword evidence="6" id="KW-0677">Repeat</keyword>
<evidence type="ECO:0000256" key="7">
    <source>
        <dbReference type="ARBA" id="ARBA00022989"/>
    </source>
</evidence>
<dbReference type="InterPro" id="IPR047664">
    <property type="entry name" value="SWEET"/>
</dbReference>
<reference evidence="10" key="1">
    <citation type="submission" date="2023-10" db="EMBL/GenBank/DDBJ databases">
        <title>Genome assembly of Pristionchus species.</title>
        <authorList>
            <person name="Yoshida K."/>
            <person name="Sommer R.J."/>
        </authorList>
    </citation>
    <scope>NUCLEOTIDE SEQUENCE</scope>
    <source>
        <strain evidence="10">RS0144</strain>
    </source>
</reference>
<accession>A0AAV5TA14</accession>
<gene>
    <name evidence="10" type="ORF">PENTCL1PPCAC_14587</name>
</gene>
<organism evidence="10 11">
    <name type="scientific">Pristionchus entomophagus</name>
    <dbReference type="NCBI Taxonomy" id="358040"/>
    <lineage>
        <taxon>Eukaryota</taxon>
        <taxon>Metazoa</taxon>
        <taxon>Ecdysozoa</taxon>
        <taxon>Nematoda</taxon>
        <taxon>Chromadorea</taxon>
        <taxon>Rhabditida</taxon>
        <taxon>Rhabditina</taxon>
        <taxon>Diplogasteromorpha</taxon>
        <taxon>Diplogasteroidea</taxon>
        <taxon>Neodiplogasteridae</taxon>
        <taxon>Pristionchus</taxon>
    </lineage>
</organism>
<proteinExistence type="inferred from homology"/>
<keyword evidence="7 9" id="KW-1133">Transmembrane helix</keyword>
<comment type="similarity">
    <text evidence="2 9">Belongs to the SWEET sugar transporter family.</text>
</comment>
<evidence type="ECO:0000256" key="1">
    <source>
        <dbReference type="ARBA" id="ARBA00004127"/>
    </source>
</evidence>
<evidence type="ECO:0000256" key="2">
    <source>
        <dbReference type="ARBA" id="ARBA00007809"/>
    </source>
</evidence>
<dbReference type="AlphaFoldDB" id="A0AAV5TA14"/>
<dbReference type="GO" id="GO:0051119">
    <property type="term" value="F:sugar transmembrane transporter activity"/>
    <property type="evidence" value="ECO:0007669"/>
    <property type="project" value="InterPro"/>
</dbReference>
<protein>
    <recommendedName>
        <fullName evidence="9">Sugar transporter SWEET</fullName>
    </recommendedName>
</protein>
<evidence type="ECO:0000313" key="11">
    <source>
        <dbReference type="Proteomes" id="UP001432027"/>
    </source>
</evidence>
<comment type="subcellular location">
    <subcellularLocation>
        <location evidence="1">Endomembrane system</location>
        <topology evidence="1">Multi-pass membrane protein</topology>
    </subcellularLocation>
</comment>
<dbReference type="EMBL" id="BTSX01000004">
    <property type="protein sequence ID" value="GMS92412.1"/>
    <property type="molecule type" value="Genomic_DNA"/>
</dbReference>
<evidence type="ECO:0000256" key="3">
    <source>
        <dbReference type="ARBA" id="ARBA00022448"/>
    </source>
</evidence>
<feature type="non-terminal residue" evidence="10">
    <location>
        <position position="1"/>
    </location>
</feature>
<sequence>REKAGRQITVAPSMDFLYLFGLWVSALQISVLALPLSLVQQWRKRGSSAGYSDVQLIVPIPIHICWMRYGWLTSDMLMVTTNFVLLASTIAYFVIFVYYLPDKTSIAKPVSIALTGLLAVMIYVSLQSASEQASTMGKLAPLVQNTRIMGAIHLLKTIVDKKTTEYLPYQTPFFLFFYLTQNVIYAFMTGKYPVFVASLPGLFFNTTYLIMYVVYPPKTWRVPILGTGNDEAMEEKK</sequence>
<feature type="transmembrane region" description="Helical" evidence="9">
    <location>
        <begin position="16"/>
        <end position="39"/>
    </location>
</feature>
<feature type="transmembrane region" description="Helical" evidence="9">
    <location>
        <begin position="166"/>
        <end position="188"/>
    </location>
</feature>
<evidence type="ECO:0000256" key="6">
    <source>
        <dbReference type="ARBA" id="ARBA00022737"/>
    </source>
</evidence>
<dbReference type="Pfam" id="PF03083">
    <property type="entry name" value="MtN3_slv"/>
    <property type="match status" value="2"/>
</dbReference>
<evidence type="ECO:0000256" key="4">
    <source>
        <dbReference type="ARBA" id="ARBA00022597"/>
    </source>
</evidence>
<dbReference type="GO" id="GO:0016020">
    <property type="term" value="C:membrane"/>
    <property type="evidence" value="ECO:0007669"/>
    <property type="project" value="InterPro"/>
</dbReference>
<evidence type="ECO:0000256" key="9">
    <source>
        <dbReference type="RuleBase" id="RU910715"/>
    </source>
</evidence>
<keyword evidence="8 9" id="KW-0472">Membrane</keyword>
<dbReference type="Proteomes" id="UP001432027">
    <property type="component" value="Unassembled WGS sequence"/>
</dbReference>
<evidence type="ECO:0000313" key="10">
    <source>
        <dbReference type="EMBL" id="GMS92412.1"/>
    </source>
</evidence>
<keyword evidence="3 9" id="KW-0813">Transport</keyword>
<keyword evidence="5 9" id="KW-0812">Transmembrane</keyword>
<comment type="function">
    <text evidence="9">Mediates sugar transport across membranes.</text>
</comment>